<proteinExistence type="predicted"/>
<evidence type="ECO:0000313" key="1">
    <source>
        <dbReference type="EMBL" id="KKN11213.1"/>
    </source>
</evidence>
<comment type="caution">
    <text evidence="1">The sequence shown here is derived from an EMBL/GenBank/DDBJ whole genome shotgun (WGS) entry which is preliminary data.</text>
</comment>
<accession>A0A0F9R134</accession>
<dbReference type="EMBL" id="LAZR01004160">
    <property type="protein sequence ID" value="KKN11213.1"/>
    <property type="molecule type" value="Genomic_DNA"/>
</dbReference>
<organism evidence="1">
    <name type="scientific">marine sediment metagenome</name>
    <dbReference type="NCBI Taxonomy" id="412755"/>
    <lineage>
        <taxon>unclassified sequences</taxon>
        <taxon>metagenomes</taxon>
        <taxon>ecological metagenomes</taxon>
    </lineage>
</organism>
<protein>
    <submittedName>
        <fullName evidence="1">Uncharacterized protein</fullName>
    </submittedName>
</protein>
<sequence>MELKPLGDEAIKNEYRSWLDAQDDENQIKVLREVAREAQRDTVRQIIWAIESGELTPACPCGCWGEFKKLAEG</sequence>
<name>A0A0F9R134_9ZZZZ</name>
<reference evidence="1" key="1">
    <citation type="journal article" date="2015" name="Nature">
        <title>Complex archaea that bridge the gap between prokaryotes and eukaryotes.</title>
        <authorList>
            <person name="Spang A."/>
            <person name="Saw J.H."/>
            <person name="Jorgensen S.L."/>
            <person name="Zaremba-Niedzwiedzka K."/>
            <person name="Martijn J."/>
            <person name="Lind A.E."/>
            <person name="van Eijk R."/>
            <person name="Schleper C."/>
            <person name="Guy L."/>
            <person name="Ettema T.J."/>
        </authorList>
    </citation>
    <scope>NUCLEOTIDE SEQUENCE</scope>
</reference>
<dbReference type="AlphaFoldDB" id="A0A0F9R134"/>
<gene>
    <name evidence="1" type="ORF">LCGC14_1028710</name>
</gene>